<dbReference type="InterPro" id="IPR022606">
    <property type="entry name" value="DUF2914"/>
</dbReference>
<evidence type="ECO:0000313" key="3">
    <source>
        <dbReference type="EMBL" id="SVA14208.1"/>
    </source>
</evidence>
<organism evidence="3">
    <name type="scientific">marine metagenome</name>
    <dbReference type="NCBI Taxonomy" id="408172"/>
    <lineage>
        <taxon>unclassified sequences</taxon>
        <taxon>metagenomes</taxon>
        <taxon>ecological metagenomes</taxon>
    </lineage>
</organism>
<keyword evidence="1" id="KW-1133">Transmembrane helix</keyword>
<evidence type="ECO:0000259" key="2">
    <source>
        <dbReference type="Pfam" id="PF11141"/>
    </source>
</evidence>
<feature type="transmembrane region" description="Helical" evidence="1">
    <location>
        <begin position="77"/>
        <end position="98"/>
    </location>
</feature>
<feature type="domain" description="DUF2914" evidence="2">
    <location>
        <begin position="209"/>
        <end position="270"/>
    </location>
</feature>
<accession>A0A381TF70</accession>
<sequence length="276" mass="31606">MNLNVYQLNGRHIDIVSGFKPIMVIYSTTPVVNEPIIMTEPFLNMIQGLYLDPSFFPVTFVFVVLVLFSFWQKLARYVPHLTVVYLAFLLFTATSYRVTPAFPQEEKKNIVEDSKKLEVLAQPMAVKDSNAIQNADENSLASSELEVKQFVHPKEPRDNKPKAISVQRLVVCENINLKQRKPVRIRDVFIDTTSKIYCFVGLRNPERSENIAHVWKFNGEPYATVHMNISVSDYFRCWSYITPQDDAVGQWSIAVLDDKSNVLKEADFTIVPINAP</sequence>
<name>A0A381TF70_9ZZZZ</name>
<protein>
    <recommendedName>
        <fullName evidence="2">DUF2914 domain-containing protein</fullName>
    </recommendedName>
</protein>
<reference evidence="3" key="1">
    <citation type="submission" date="2018-05" db="EMBL/GenBank/DDBJ databases">
        <authorList>
            <person name="Lanie J.A."/>
            <person name="Ng W.-L."/>
            <person name="Kazmierczak K.M."/>
            <person name="Andrzejewski T.M."/>
            <person name="Davidsen T.M."/>
            <person name="Wayne K.J."/>
            <person name="Tettelin H."/>
            <person name="Glass J.I."/>
            <person name="Rusch D."/>
            <person name="Podicherti R."/>
            <person name="Tsui H.-C.T."/>
            <person name="Winkler M.E."/>
        </authorList>
    </citation>
    <scope>NUCLEOTIDE SEQUENCE</scope>
</reference>
<keyword evidence="1" id="KW-0812">Transmembrane</keyword>
<evidence type="ECO:0000256" key="1">
    <source>
        <dbReference type="SAM" id="Phobius"/>
    </source>
</evidence>
<feature type="transmembrane region" description="Helical" evidence="1">
    <location>
        <begin position="49"/>
        <end position="71"/>
    </location>
</feature>
<dbReference type="EMBL" id="UINC01004422">
    <property type="protein sequence ID" value="SVA14208.1"/>
    <property type="molecule type" value="Genomic_DNA"/>
</dbReference>
<proteinExistence type="predicted"/>
<gene>
    <name evidence="3" type="ORF">METZ01_LOCUS67062</name>
</gene>
<dbReference type="Pfam" id="PF11141">
    <property type="entry name" value="DUF2914"/>
    <property type="match status" value="1"/>
</dbReference>
<keyword evidence="1" id="KW-0472">Membrane</keyword>
<dbReference type="AlphaFoldDB" id="A0A381TF70"/>